<reference evidence="5 6" key="1">
    <citation type="submission" date="2021-01" db="EMBL/GenBank/DDBJ databases">
        <title>Genomic Encyclopedia of Type Strains, Phase IV (KMG-IV): sequencing the most valuable type-strain genomes for metagenomic binning, comparative biology and taxonomic classification.</title>
        <authorList>
            <person name="Goeker M."/>
        </authorList>
    </citation>
    <scope>NUCLEOTIDE SEQUENCE [LARGE SCALE GENOMIC DNA]</scope>
    <source>
        <strain evidence="5 6">DSM 104297</strain>
    </source>
</reference>
<feature type="transmembrane region" description="Helical" evidence="3">
    <location>
        <begin position="12"/>
        <end position="31"/>
    </location>
</feature>
<organism evidence="5 6">
    <name type="scientific">Priestia iocasae</name>
    <dbReference type="NCBI Taxonomy" id="2291674"/>
    <lineage>
        <taxon>Bacteria</taxon>
        <taxon>Bacillati</taxon>
        <taxon>Bacillota</taxon>
        <taxon>Bacilli</taxon>
        <taxon>Bacillales</taxon>
        <taxon>Bacillaceae</taxon>
        <taxon>Priestia</taxon>
    </lineage>
</organism>
<keyword evidence="6" id="KW-1185">Reference proteome</keyword>
<evidence type="ECO:0000256" key="2">
    <source>
        <dbReference type="ARBA" id="ARBA00007400"/>
    </source>
</evidence>
<feature type="transmembrane region" description="Helical" evidence="3">
    <location>
        <begin position="43"/>
        <end position="67"/>
    </location>
</feature>
<protein>
    <recommendedName>
        <fullName evidence="4">Acyltransferase 3 domain-containing protein</fullName>
    </recommendedName>
</protein>
<comment type="subcellular location">
    <subcellularLocation>
        <location evidence="1">Membrane</location>
    </subcellularLocation>
</comment>
<feature type="transmembrane region" description="Helical" evidence="3">
    <location>
        <begin position="138"/>
        <end position="161"/>
    </location>
</feature>
<feature type="transmembrane region" description="Helical" evidence="3">
    <location>
        <begin position="257"/>
        <end position="276"/>
    </location>
</feature>
<feature type="transmembrane region" description="Helical" evidence="3">
    <location>
        <begin position="173"/>
        <end position="190"/>
    </location>
</feature>
<dbReference type="EMBL" id="JAFBFC010000001">
    <property type="protein sequence ID" value="MBM7702073.1"/>
    <property type="molecule type" value="Genomic_DNA"/>
</dbReference>
<keyword evidence="3" id="KW-0812">Transmembrane</keyword>
<dbReference type="Pfam" id="PF01757">
    <property type="entry name" value="Acyl_transf_3"/>
    <property type="match status" value="1"/>
</dbReference>
<evidence type="ECO:0000313" key="5">
    <source>
        <dbReference type="EMBL" id="MBM7702073.1"/>
    </source>
</evidence>
<evidence type="ECO:0000259" key="4">
    <source>
        <dbReference type="Pfam" id="PF01757"/>
    </source>
</evidence>
<dbReference type="InterPro" id="IPR050623">
    <property type="entry name" value="Glucan_succinyl_AcylTrfase"/>
</dbReference>
<evidence type="ECO:0000256" key="3">
    <source>
        <dbReference type="SAM" id="Phobius"/>
    </source>
</evidence>
<gene>
    <name evidence="5" type="ORF">JOC83_000899</name>
</gene>
<comment type="caution">
    <text evidence="5">The sequence shown here is derived from an EMBL/GenBank/DDBJ whole genome shotgun (WGS) entry which is preliminary data.</text>
</comment>
<evidence type="ECO:0000256" key="1">
    <source>
        <dbReference type="ARBA" id="ARBA00004370"/>
    </source>
</evidence>
<feature type="transmembrane region" description="Helical" evidence="3">
    <location>
        <begin position="196"/>
        <end position="212"/>
    </location>
</feature>
<name>A0ABS2QRJ3_9BACI</name>
<dbReference type="PANTHER" id="PTHR36927:SF3">
    <property type="entry name" value="GLUCANS BIOSYNTHESIS PROTEIN C"/>
    <property type="match status" value="1"/>
</dbReference>
<keyword evidence="3" id="KW-0472">Membrane</keyword>
<feature type="domain" description="Acyltransferase 3" evidence="4">
    <location>
        <begin position="5"/>
        <end position="336"/>
    </location>
</feature>
<feature type="transmembrane region" description="Helical" evidence="3">
    <location>
        <begin position="87"/>
        <end position="105"/>
    </location>
</feature>
<accession>A0ABS2QRJ3</accession>
<keyword evidence="3" id="KW-1133">Transmembrane helix</keyword>
<dbReference type="Proteomes" id="UP000809829">
    <property type="component" value="Unassembled WGS sequence"/>
</dbReference>
<feature type="transmembrane region" description="Helical" evidence="3">
    <location>
        <begin position="288"/>
        <end position="313"/>
    </location>
</feature>
<feature type="transmembrane region" description="Helical" evidence="3">
    <location>
        <begin position="224"/>
        <end position="245"/>
    </location>
</feature>
<sequence length="372" mass="43444">MNRQYDLDWIRVAATVAVFVFHCTMFANAFPWHVKNNELNSGWVFSLSLLLSTWLMPIFFAISGISVRYALERKTVRNYITERLTRLGIPLLLGIWILSPPQVYIERISYEQFNGSFLDFIPHYVDGLYLGIGGSGNFAFVGLHLWYLLVLLVFSILTLPLFRFIQHLTIKPVYYYFLPIPLVLLSTINIVDLGSWDIFFYVVIFIYGYYFFHGNVFQTMIQKTFWIHLLIGVSTSIIYTSWFIINIPEVGTTAFYLFKSIRGLSCWSSLITIFYLGHRYLRRSNHTLAYTSEAAMPVYILHQPVIVIIGFFIKDLSWSVEWKLTFLFATCFSLVLLLYHVLIRPFNVMRFLFGLKQKPSIHKGLPVKETSR</sequence>
<comment type="similarity">
    <text evidence="2">Belongs to the acyltransferase 3 family.</text>
</comment>
<evidence type="ECO:0000313" key="6">
    <source>
        <dbReference type="Proteomes" id="UP000809829"/>
    </source>
</evidence>
<feature type="transmembrane region" description="Helical" evidence="3">
    <location>
        <begin position="325"/>
        <end position="343"/>
    </location>
</feature>
<proteinExistence type="inferred from homology"/>
<dbReference type="InterPro" id="IPR002656">
    <property type="entry name" value="Acyl_transf_3_dom"/>
</dbReference>
<dbReference type="PANTHER" id="PTHR36927">
    <property type="entry name" value="BLR4337 PROTEIN"/>
    <property type="match status" value="1"/>
</dbReference>